<evidence type="ECO:0000313" key="2">
    <source>
        <dbReference type="Proteomes" id="UP000887566"/>
    </source>
</evidence>
<keyword evidence="1" id="KW-1133">Transmembrane helix</keyword>
<organism evidence="2 3">
    <name type="scientific">Plectus sambesii</name>
    <dbReference type="NCBI Taxonomy" id="2011161"/>
    <lineage>
        <taxon>Eukaryota</taxon>
        <taxon>Metazoa</taxon>
        <taxon>Ecdysozoa</taxon>
        <taxon>Nematoda</taxon>
        <taxon>Chromadorea</taxon>
        <taxon>Plectida</taxon>
        <taxon>Plectina</taxon>
        <taxon>Plectoidea</taxon>
        <taxon>Plectidae</taxon>
        <taxon>Plectus</taxon>
    </lineage>
</organism>
<keyword evidence="1" id="KW-0812">Transmembrane</keyword>
<accession>A0A914WLJ1</accession>
<dbReference type="Proteomes" id="UP000887566">
    <property type="component" value="Unplaced"/>
</dbReference>
<keyword evidence="1" id="KW-0472">Membrane</keyword>
<feature type="transmembrane region" description="Helical" evidence="1">
    <location>
        <begin position="12"/>
        <end position="36"/>
    </location>
</feature>
<dbReference type="AlphaFoldDB" id="A0A914WLJ1"/>
<proteinExistence type="predicted"/>
<evidence type="ECO:0000256" key="1">
    <source>
        <dbReference type="SAM" id="Phobius"/>
    </source>
</evidence>
<protein>
    <submittedName>
        <fullName evidence="3">Uncharacterized protein</fullName>
    </submittedName>
</protein>
<sequence>MVLNKSVRIADRLLVVLNPEMPITMALTTATILFLVNDSRHCHFRQVISATDGTIKKEAAECKGQELLIGVASHFLQGKDMHSRALDEVSAEMERRRTEKGNWRWAMTAHIYGAPTSYPTISEPSSSRAAANDT</sequence>
<name>A0A914WLJ1_9BILA</name>
<dbReference type="WBParaSite" id="PSAMB.scaffold4492size14426.g24450.t1">
    <property type="protein sequence ID" value="PSAMB.scaffold4492size14426.g24450.t1"/>
    <property type="gene ID" value="PSAMB.scaffold4492size14426.g24450"/>
</dbReference>
<keyword evidence="2" id="KW-1185">Reference proteome</keyword>
<evidence type="ECO:0000313" key="3">
    <source>
        <dbReference type="WBParaSite" id="PSAMB.scaffold4492size14426.g24450.t1"/>
    </source>
</evidence>
<reference evidence="3" key="1">
    <citation type="submission" date="2022-11" db="UniProtKB">
        <authorList>
            <consortium name="WormBaseParasite"/>
        </authorList>
    </citation>
    <scope>IDENTIFICATION</scope>
</reference>